<dbReference type="InterPro" id="IPR036874">
    <property type="entry name" value="Carbonic_anhydrase_sf"/>
</dbReference>
<dbReference type="EMBL" id="FNVA01000002">
    <property type="protein sequence ID" value="SEF97270.1"/>
    <property type="molecule type" value="Genomic_DNA"/>
</dbReference>
<dbReference type="PANTHER" id="PTHR11002:SF76">
    <property type="entry name" value="CARBONIC ANHYDRASE"/>
    <property type="match status" value="1"/>
</dbReference>
<dbReference type="InterPro" id="IPR015892">
    <property type="entry name" value="Carbonic_anhydrase_CS"/>
</dbReference>
<dbReference type="PROSITE" id="PS00704">
    <property type="entry name" value="PROK_CO2_ANHYDRASE_1"/>
    <property type="match status" value="1"/>
</dbReference>
<keyword evidence="3 7" id="KW-0479">Metal-binding</keyword>
<protein>
    <recommendedName>
        <fullName evidence="2 8">Carbonic anhydrase</fullName>
        <ecNumber evidence="2 8">4.2.1.1</ecNumber>
    </recommendedName>
    <alternativeName>
        <fullName evidence="8">Carbonate dehydratase</fullName>
    </alternativeName>
</protein>
<comment type="function">
    <text evidence="8">Reversible hydration of carbon dioxide.</text>
</comment>
<feature type="binding site" evidence="7">
    <location>
        <position position="44"/>
    </location>
    <ligand>
        <name>Zn(2+)</name>
        <dbReference type="ChEBI" id="CHEBI:29105"/>
    </ligand>
</feature>
<dbReference type="PROSITE" id="PS00705">
    <property type="entry name" value="PROK_CO2_ANHYDRASE_2"/>
    <property type="match status" value="1"/>
</dbReference>
<keyword evidence="5 8" id="KW-0456">Lyase</keyword>
<evidence type="ECO:0000256" key="5">
    <source>
        <dbReference type="ARBA" id="ARBA00023239"/>
    </source>
</evidence>
<evidence type="ECO:0000256" key="1">
    <source>
        <dbReference type="ARBA" id="ARBA00006217"/>
    </source>
</evidence>
<name>A0A1H5WD25_9BACT</name>
<keyword evidence="4 7" id="KW-0862">Zinc</keyword>
<accession>A0A1H5WD25</accession>
<evidence type="ECO:0000256" key="8">
    <source>
        <dbReference type="RuleBase" id="RU003956"/>
    </source>
</evidence>
<dbReference type="GO" id="GO:0004089">
    <property type="term" value="F:carbonate dehydratase activity"/>
    <property type="evidence" value="ECO:0007669"/>
    <property type="project" value="UniProtKB-UniRule"/>
</dbReference>
<dbReference type="GO" id="GO:0015976">
    <property type="term" value="P:carbon utilization"/>
    <property type="evidence" value="ECO:0007669"/>
    <property type="project" value="InterPro"/>
</dbReference>
<sequence>MDETLEQLKEGVRRFRTQIYPERAEQFAQAGSEPQRPHTLFIACADSRVDPNLITSTTTGEVFVTRNIGNMVPAYGEMLGGVSAVVEFAVTGLKVRHIVICGHSDCGAMKALLAPDNSGKLPAVTNWLTNAHAALTVAETVNERDVAQGSDKPLILELTEQNVLLQMRHLKTHPSVAGAMALGELTVSGWIYNIGTGEVRVAEDGERTFTLIDPAPEDGV</sequence>
<feature type="binding site" evidence="7">
    <location>
        <position position="106"/>
    </location>
    <ligand>
        <name>Zn(2+)</name>
        <dbReference type="ChEBI" id="CHEBI:29105"/>
    </ligand>
</feature>
<dbReference type="SMART" id="SM00947">
    <property type="entry name" value="Pro_CA"/>
    <property type="match status" value="1"/>
</dbReference>
<organism evidence="9 10">
    <name type="scientific">Bryocella elongata</name>
    <dbReference type="NCBI Taxonomy" id="863522"/>
    <lineage>
        <taxon>Bacteria</taxon>
        <taxon>Pseudomonadati</taxon>
        <taxon>Acidobacteriota</taxon>
        <taxon>Terriglobia</taxon>
        <taxon>Terriglobales</taxon>
        <taxon>Acidobacteriaceae</taxon>
        <taxon>Bryocella</taxon>
    </lineage>
</organism>
<evidence type="ECO:0000313" key="10">
    <source>
        <dbReference type="Proteomes" id="UP000236728"/>
    </source>
</evidence>
<feature type="binding site" evidence="7">
    <location>
        <position position="46"/>
    </location>
    <ligand>
        <name>Zn(2+)</name>
        <dbReference type="ChEBI" id="CHEBI:29105"/>
    </ligand>
</feature>
<feature type="binding site" evidence="7">
    <location>
        <position position="103"/>
    </location>
    <ligand>
        <name>Zn(2+)</name>
        <dbReference type="ChEBI" id="CHEBI:29105"/>
    </ligand>
</feature>
<dbReference type="PANTHER" id="PTHR11002">
    <property type="entry name" value="CARBONIC ANHYDRASE"/>
    <property type="match status" value="1"/>
</dbReference>
<evidence type="ECO:0000256" key="2">
    <source>
        <dbReference type="ARBA" id="ARBA00012925"/>
    </source>
</evidence>
<evidence type="ECO:0000256" key="4">
    <source>
        <dbReference type="ARBA" id="ARBA00022833"/>
    </source>
</evidence>
<dbReference type="SUPFAM" id="SSF53056">
    <property type="entry name" value="beta-carbonic anhydrase, cab"/>
    <property type="match status" value="1"/>
</dbReference>
<dbReference type="Proteomes" id="UP000236728">
    <property type="component" value="Unassembled WGS sequence"/>
</dbReference>
<reference evidence="9 10" key="1">
    <citation type="submission" date="2016-10" db="EMBL/GenBank/DDBJ databases">
        <authorList>
            <person name="de Groot N.N."/>
        </authorList>
    </citation>
    <scope>NUCLEOTIDE SEQUENCE [LARGE SCALE GENOMIC DNA]</scope>
    <source>
        <strain evidence="9 10">DSM 22489</strain>
    </source>
</reference>
<keyword evidence="10" id="KW-1185">Reference proteome</keyword>
<dbReference type="EC" id="4.2.1.1" evidence="2 8"/>
<evidence type="ECO:0000256" key="6">
    <source>
        <dbReference type="ARBA" id="ARBA00048348"/>
    </source>
</evidence>
<evidence type="ECO:0000313" key="9">
    <source>
        <dbReference type="EMBL" id="SEF97270.1"/>
    </source>
</evidence>
<dbReference type="InterPro" id="IPR001765">
    <property type="entry name" value="Carbonic_anhydrase"/>
</dbReference>
<comment type="catalytic activity">
    <reaction evidence="6 8">
        <text>hydrogencarbonate + H(+) = CO2 + H2O</text>
        <dbReference type="Rhea" id="RHEA:10748"/>
        <dbReference type="ChEBI" id="CHEBI:15377"/>
        <dbReference type="ChEBI" id="CHEBI:15378"/>
        <dbReference type="ChEBI" id="CHEBI:16526"/>
        <dbReference type="ChEBI" id="CHEBI:17544"/>
        <dbReference type="EC" id="4.2.1.1"/>
    </reaction>
</comment>
<dbReference type="GO" id="GO:0008270">
    <property type="term" value="F:zinc ion binding"/>
    <property type="evidence" value="ECO:0007669"/>
    <property type="project" value="UniProtKB-UniRule"/>
</dbReference>
<evidence type="ECO:0000256" key="3">
    <source>
        <dbReference type="ARBA" id="ARBA00022723"/>
    </source>
</evidence>
<proteinExistence type="inferred from homology"/>
<evidence type="ECO:0000256" key="7">
    <source>
        <dbReference type="PIRSR" id="PIRSR601765-1"/>
    </source>
</evidence>
<comment type="similarity">
    <text evidence="1 8">Belongs to the beta-class carbonic anhydrase family.</text>
</comment>
<gene>
    <name evidence="9" type="ORF">SAMN05421819_1523</name>
</gene>
<comment type="cofactor">
    <cofactor evidence="7">
        <name>Zn(2+)</name>
        <dbReference type="ChEBI" id="CHEBI:29105"/>
    </cofactor>
    <text evidence="7">Binds 1 zinc ion per subunit.</text>
</comment>
<dbReference type="Gene3D" id="3.40.1050.10">
    <property type="entry name" value="Carbonic anhydrase"/>
    <property type="match status" value="1"/>
</dbReference>
<dbReference type="AlphaFoldDB" id="A0A1H5WD25"/>
<dbReference type="Pfam" id="PF00484">
    <property type="entry name" value="Pro_CA"/>
    <property type="match status" value="1"/>
</dbReference>